<gene>
    <name evidence="4" type="ORF">EJ08DRAFT_451973</name>
</gene>
<keyword evidence="5" id="KW-1185">Reference proteome</keyword>
<dbReference type="PANTHER" id="PTHR35603:SF2">
    <property type="entry name" value="OUTER MEMBRANE LIPOPROTEIN"/>
    <property type="match status" value="1"/>
</dbReference>
<proteinExistence type="predicted"/>
<protein>
    <recommendedName>
        <fullName evidence="6">Glycine zipper 2TM domain-containing protein</fullName>
    </recommendedName>
</protein>
<evidence type="ECO:0000313" key="4">
    <source>
        <dbReference type="EMBL" id="KAF2423277.1"/>
    </source>
</evidence>
<dbReference type="GO" id="GO:0016020">
    <property type="term" value="C:membrane"/>
    <property type="evidence" value="ECO:0007669"/>
    <property type="project" value="UniProtKB-SubCell"/>
</dbReference>
<feature type="compositionally biased region" description="Basic and acidic residues" evidence="3">
    <location>
        <begin position="176"/>
        <end position="203"/>
    </location>
</feature>
<dbReference type="PANTHER" id="PTHR35603">
    <property type="match status" value="1"/>
</dbReference>
<feature type="region of interest" description="Disordered" evidence="3">
    <location>
        <begin position="89"/>
        <end position="216"/>
    </location>
</feature>
<evidence type="ECO:0008006" key="6">
    <source>
        <dbReference type="Google" id="ProtNLM"/>
    </source>
</evidence>
<dbReference type="InterPro" id="IPR051407">
    <property type="entry name" value="Bact_OM_lipoprot/Surf_antigen"/>
</dbReference>
<comment type="subcellular location">
    <subcellularLocation>
        <location evidence="1">Membrane</location>
    </subcellularLocation>
</comment>
<reference evidence="4" key="1">
    <citation type="journal article" date="2020" name="Stud. Mycol.">
        <title>101 Dothideomycetes genomes: a test case for predicting lifestyles and emergence of pathogens.</title>
        <authorList>
            <person name="Haridas S."/>
            <person name="Albert R."/>
            <person name="Binder M."/>
            <person name="Bloem J."/>
            <person name="Labutti K."/>
            <person name="Salamov A."/>
            <person name="Andreopoulos B."/>
            <person name="Baker S."/>
            <person name="Barry K."/>
            <person name="Bills G."/>
            <person name="Bluhm B."/>
            <person name="Cannon C."/>
            <person name="Castanera R."/>
            <person name="Culley D."/>
            <person name="Daum C."/>
            <person name="Ezra D."/>
            <person name="Gonzalez J."/>
            <person name="Henrissat B."/>
            <person name="Kuo A."/>
            <person name="Liang C."/>
            <person name="Lipzen A."/>
            <person name="Lutzoni F."/>
            <person name="Magnuson J."/>
            <person name="Mondo S."/>
            <person name="Nolan M."/>
            <person name="Ohm R."/>
            <person name="Pangilinan J."/>
            <person name="Park H.-J."/>
            <person name="Ramirez L."/>
            <person name="Alfaro M."/>
            <person name="Sun H."/>
            <person name="Tritt A."/>
            <person name="Yoshinaga Y."/>
            <person name="Zwiers L.-H."/>
            <person name="Turgeon B."/>
            <person name="Goodwin S."/>
            <person name="Spatafora J."/>
            <person name="Crous P."/>
            <person name="Grigoriev I."/>
        </authorList>
    </citation>
    <scope>NUCLEOTIDE SEQUENCE</scope>
    <source>
        <strain evidence="4">CBS 130266</strain>
    </source>
</reference>
<evidence type="ECO:0000256" key="1">
    <source>
        <dbReference type="ARBA" id="ARBA00004370"/>
    </source>
</evidence>
<sequence>MALAKATKERAVIFLGRKATKQWHLLMFLNLPNNELPLNHAKTNTNVPQQMFELISVTTTIMTKAMPQILLLADHAEVHFPHVRMNPPMPYPDELPKDSNHIYPPPPPQVRNDPAGRQPYGPPFNQQPFGAPPVPQAYGVAPGPRGYAGLPLYVPYPAQQTNNNQRTNTPNPASGRDTHDQRGDSLSRERRRERNRDSRDSGSSRRSKDHKPKDRSIAASLAGAVAGGLVGHQAGKGDILATAAGALVGALGGGMAADKHVQAKYKRDESDKDWQRQHGR</sequence>
<comment type="caution">
    <text evidence="4">The sequence shown here is derived from an EMBL/GenBank/DDBJ whole genome shotgun (WGS) entry which is preliminary data.</text>
</comment>
<feature type="compositionally biased region" description="Low complexity" evidence="3">
    <location>
        <begin position="157"/>
        <end position="173"/>
    </location>
</feature>
<dbReference type="EMBL" id="MU007083">
    <property type="protein sequence ID" value="KAF2423277.1"/>
    <property type="molecule type" value="Genomic_DNA"/>
</dbReference>
<name>A0A9P4NIS5_9PEZI</name>
<evidence type="ECO:0000256" key="3">
    <source>
        <dbReference type="SAM" id="MobiDB-lite"/>
    </source>
</evidence>
<dbReference type="Proteomes" id="UP000800235">
    <property type="component" value="Unassembled WGS sequence"/>
</dbReference>
<evidence type="ECO:0000313" key="5">
    <source>
        <dbReference type="Proteomes" id="UP000800235"/>
    </source>
</evidence>
<organism evidence="4 5">
    <name type="scientific">Tothia fuscella</name>
    <dbReference type="NCBI Taxonomy" id="1048955"/>
    <lineage>
        <taxon>Eukaryota</taxon>
        <taxon>Fungi</taxon>
        <taxon>Dikarya</taxon>
        <taxon>Ascomycota</taxon>
        <taxon>Pezizomycotina</taxon>
        <taxon>Dothideomycetes</taxon>
        <taxon>Pleosporomycetidae</taxon>
        <taxon>Venturiales</taxon>
        <taxon>Cylindrosympodiaceae</taxon>
        <taxon>Tothia</taxon>
    </lineage>
</organism>
<dbReference type="AlphaFoldDB" id="A0A9P4NIS5"/>
<keyword evidence="2" id="KW-0472">Membrane</keyword>
<accession>A0A9P4NIS5</accession>
<evidence type="ECO:0000256" key="2">
    <source>
        <dbReference type="ARBA" id="ARBA00023136"/>
    </source>
</evidence>